<evidence type="ECO:0000313" key="9">
    <source>
        <dbReference type="EMBL" id="PLN86300.1"/>
    </source>
</evidence>
<dbReference type="OrthoDB" id="3341310at2759"/>
<dbReference type="SUPFAM" id="SSF52499">
    <property type="entry name" value="Isochorismatase-like hydrolases"/>
    <property type="match status" value="1"/>
</dbReference>
<keyword evidence="4 9" id="KW-0378">Hydrolase</keyword>
<proteinExistence type="inferred from homology"/>
<evidence type="ECO:0000313" key="10">
    <source>
        <dbReference type="Proteomes" id="UP000235023"/>
    </source>
</evidence>
<dbReference type="GO" id="GO:0046872">
    <property type="term" value="F:metal ion binding"/>
    <property type="evidence" value="ECO:0007669"/>
    <property type="project" value="UniProtKB-KW"/>
</dbReference>
<sequence>MKAALVVVDMQEDFCPPNGSLAVQGARDIVPTINNLLANPGFAIRVVSQDYHPETHISFASNHPPPNNRPFESYVQMNNPAPGKHDEVKPQRLWPAHCVAGTKGAAVIPEVDISRVHLSVKKGMNPRVEMYSVFSDAFGNRDPVVNAQSVSADLKAFLASQQVTDVFSVGLAGDFCVKYTAIDAALEGFRSYVVEDATRCVSPDEGWADARRELEAAGVSIVRSDGPEIGNLSKKGLN</sequence>
<evidence type="ECO:0000256" key="6">
    <source>
        <dbReference type="ARBA" id="ARBA00039017"/>
    </source>
</evidence>
<comment type="pathway">
    <text evidence="5">Cofactor biosynthesis; nicotinate biosynthesis; nicotinate from nicotinamide: step 1/1.</text>
</comment>
<keyword evidence="2" id="KW-0662">Pyridine nucleotide biosynthesis</keyword>
<dbReference type="InterPro" id="IPR052347">
    <property type="entry name" value="Isochorismatase_Nicotinamidase"/>
</dbReference>
<evidence type="ECO:0000256" key="3">
    <source>
        <dbReference type="ARBA" id="ARBA00022723"/>
    </source>
</evidence>
<dbReference type="PANTHER" id="PTHR11080">
    <property type="entry name" value="PYRAZINAMIDASE/NICOTINAMIDASE"/>
    <property type="match status" value="1"/>
</dbReference>
<feature type="domain" description="Isochorismatase-like" evidence="8">
    <location>
        <begin position="3"/>
        <end position="222"/>
    </location>
</feature>
<evidence type="ECO:0000256" key="2">
    <source>
        <dbReference type="ARBA" id="ARBA00022642"/>
    </source>
</evidence>
<dbReference type="GO" id="GO:0019363">
    <property type="term" value="P:pyridine nucleotide biosynthetic process"/>
    <property type="evidence" value="ECO:0007669"/>
    <property type="project" value="UniProtKB-KW"/>
</dbReference>
<dbReference type="GO" id="GO:0008936">
    <property type="term" value="F:nicotinamidase activity"/>
    <property type="evidence" value="ECO:0007669"/>
    <property type="project" value="UniProtKB-EC"/>
</dbReference>
<dbReference type="Gene3D" id="3.40.50.850">
    <property type="entry name" value="Isochorismatase-like"/>
    <property type="match status" value="1"/>
</dbReference>
<dbReference type="Pfam" id="PF00857">
    <property type="entry name" value="Isochorismatase"/>
    <property type="match status" value="1"/>
</dbReference>
<dbReference type="Proteomes" id="UP000235023">
    <property type="component" value="Unassembled WGS sequence"/>
</dbReference>
<protein>
    <recommendedName>
        <fullName evidence="6">nicotinamidase</fullName>
        <ecNumber evidence="6">3.5.1.19</ecNumber>
    </recommendedName>
    <alternativeName>
        <fullName evidence="7">Nicotinamide deamidase</fullName>
    </alternativeName>
</protein>
<evidence type="ECO:0000256" key="1">
    <source>
        <dbReference type="ARBA" id="ARBA00006336"/>
    </source>
</evidence>
<dbReference type="EC" id="3.5.1.19" evidence="6"/>
<dbReference type="PANTHER" id="PTHR11080:SF2">
    <property type="entry name" value="LD05707P"/>
    <property type="match status" value="1"/>
</dbReference>
<name>A0A2J5I8D8_9EURO</name>
<evidence type="ECO:0000256" key="7">
    <source>
        <dbReference type="ARBA" id="ARBA00043224"/>
    </source>
</evidence>
<comment type="similarity">
    <text evidence="1">Belongs to the isochorismatase family.</text>
</comment>
<dbReference type="InterPro" id="IPR000868">
    <property type="entry name" value="Isochorismatase-like_dom"/>
</dbReference>
<keyword evidence="10" id="KW-1185">Reference proteome</keyword>
<keyword evidence="3" id="KW-0479">Metal-binding</keyword>
<dbReference type="AlphaFoldDB" id="A0A2J5I8D8"/>
<evidence type="ECO:0000256" key="5">
    <source>
        <dbReference type="ARBA" id="ARBA00037900"/>
    </source>
</evidence>
<dbReference type="InterPro" id="IPR036380">
    <property type="entry name" value="Isochorismatase-like_sf"/>
</dbReference>
<organism evidence="9 10">
    <name type="scientific">Aspergillus taichungensis</name>
    <dbReference type="NCBI Taxonomy" id="482145"/>
    <lineage>
        <taxon>Eukaryota</taxon>
        <taxon>Fungi</taxon>
        <taxon>Dikarya</taxon>
        <taxon>Ascomycota</taxon>
        <taxon>Pezizomycotina</taxon>
        <taxon>Eurotiomycetes</taxon>
        <taxon>Eurotiomycetidae</taxon>
        <taxon>Eurotiales</taxon>
        <taxon>Aspergillaceae</taxon>
        <taxon>Aspergillus</taxon>
        <taxon>Aspergillus subgen. Circumdati</taxon>
    </lineage>
</organism>
<evidence type="ECO:0000256" key="4">
    <source>
        <dbReference type="ARBA" id="ARBA00022801"/>
    </source>
</evidence>
<reference evidence="10" key="1">
    <citation type="submission" date="2017-12" db="EMBL/GenBank/DDBJ databases">
        <authorList>
            <consortium name="DOE Joint Genome Institute"/>
            <person name="Mondo S.J."/>
            <person name="Kjaerbolling I."/>
            <person name="Vesth T.C."/>
            <person name="Frisvad J.C."/>
            <person name="Nybo J.L."/>
            <person name="Theobald S."/>
            <person name="Kuo A."/>
            <person name="Bowyer P."/>
            <person name="Matsuda Y."/>
            <person name="Lyhne E.K."/>
            <person name="Kogle M.E."/>
            <person name="Clum A."/>
            <person name="Lipzen A."/>
            <person name="Salamov A."/>
            <person name="Ngan C.Y."/>
            <person name="Daum C."/>
            <person name="Chiniquy J."/>
            <person name="Barry K."/>
            <person name="LaButti K."/>
            <person name="Haridas S."/>
            <person name="Simmons B.A."/>
            <person name="Magnuson J.K."/>
            <person name="Mortensen U.H."/>
            <person name="Larsen T.O."/>
            <person name="Grigoriev I.V."/>
            <person name="Baker S.E."/>
            <person name="Andersen M.R."/>
            <person name="Nordberg H.P."/>
            <person name="Cantor M.N."/>
            <person name="Hua S.X."/>
        </authorList>
    </citation>
    <scope>NUCLEOTIDE SEQUENCE [LARGE SCALE GENOMIC DNA]</scope>
    <source>
        <strain evidence="10">IBT 19404</strain>
    </source>
</reference>
<dbReference type="EMBL" id="KZ559499">
    <property type="protein sequence ID" value="PLN86300.1"/>
    <property type="molecule type" value="Genomic_DNA"/>
</dbReference>
<evidence type="ECO:0000259" key="8">
    <source>
        <dbReference type="Pfam" id="PF00857"/>
    </source>
</evidence>
<accession>A0A2J5I8D8</accession>
<gene>
    <name evidence="9" type="ORF">BDW42DRAFT_158948</name>
</gene>